<dbReference type="InterPro" id="IPR000257">
    <property type="entry name" value="Uroporphyrinogen_deCOase"/>
</dbReference>
<evidence type="ECO:0000256" key="3">
    <source>
        <dbReference type="ARBA" id="ARBA00022679"/>
    </source>
</evidence>
<comment type="cofactor">
    <cofactor evidence="1">
        <name>Zn(2+)</name>
        <dbReference type="ChEBI" id="CHEBI:29105"/>
    </cofactor>
</comment>
<dbReference type="InterPro" id="IPR006360">
    <property type="entry name" value="Mtase_MtaA_CmuA"/>
</dbReference>
<dbReference type="GO" id="GO:0015948">
    <property type="term" value="P:methanogenesis"/>
    <property type="evidence" value="ECO:0007669"/>
    <property type="project" value="UniProtKB-KW"/>
</dbReference>
<protein>
    <submittedName>
        <fullName evidence="8">MtaA/CmuA family methyltransferase</fullName>
    </submittedName>
</protein>
<dbReference type="GO" id="GO:0032259">
    <property type="term" value="P:methylation"/>
    <property type="evidence" value="ECO:0007669"/>
    <property type="project" value="UniProtKB-KW"/>
</dbReference>
<keyword evidence="6" id="KW-0484">Methanogenesis</keyword>
<dbReference type="Proteomes" id="UP000037175">
    <property type="component" value="Unassembled WGS sequence"/>
</dbReference>
<dbReference type="SUPFAM" id="SSF51726">
    <property type="entry name" value="UROD/MetE-like"/>
    <property type="match status" value="1"/>
</dbReference>
<keyword evidence="9" id="KW-1185">Reference proteome</keyword>
<dbReference type="AlphaFoldDB" id="A0A0L6W2K2"/>
<dbReference type="GO" id="GO:0006730">
    <property type="term" value="P:one-carbon metabolic process"/>
    <property type="evidence" value="ECO:0007669"/>
    <property type="project" value="InterPro"/>
</dbReference>
<dbReference type="GO" id="GO:0004853">
    <property type="term" value="F:uroporphyrinogen decarboxylase activity"/>
    <property type="evidence" value="ECO:0007669"/>
    <property type="project" value="InterPro"/>
</dbReference>
<keyword evidence="3 8" id="KW-0808">Transferase</keyword>
<evidence type="ECO:0000256" key="4">
    <source>
        <dbReference type="ARBA" id="ARBA00022723"/>
    </source>
</evidence>
<dbReference type="PANTHER" id="PTHR47099">
    <property type="entry name" value="METHYLCOBAMIDE:COM METHYLTRANSFERASE MTBA"/>
    <property type="match status" value="1"/>
</dbReference>
<evidence type="ECO:0000256" key="1">
    <source>
        <dbReference type="ARBA" id="ARBA00001947"/>
    </source>
</evidence>
<dbReference type="Pfam" id="PF01208">
    <property type="entry name" value="URO-D"/>
    <property type="match status" value="1"/>
</dbReference>
<evidence type="ECO:0000256" key="5">
    <source>
        <dbReference type="ARBA" id="ARBA00022833"/>
    </source>
</evidence>
<dbReference type="GO" id="GO:0008168">
    <property type="term" value="F:methyltransferase activity"/>
    <property type="evidence" value="ECO:0007669"/>
    <property type="project" value="UniProtKB-KW"/>
</dbReference>
<dbReference type="RefSeq" id="WP_052218284.1">
    <property type="nucleotide sequence ID" value="NZ_LGTE01000014.1"/>
</dbReference>
<dbReference type="Gene3D" id="3.20.20.210">
    <property type="match status" value="1"/>
</dbReference>
<evidence type="ECO:0000313" key="8">
    <source>
        <dbReference type="EMBL" id="KNZ69309.1"/>
    </source>
</evidence>
<keyword evidence="4" id="KW-0479">Metal-binding</keyword>
<organism evidence="8 9">
    <name type="scientific">Thermincola ferriacetica</name>
    <dbReference type="NCBI Taxonomy" id="281456"/>
    <lineage>
        <taxon>Bacteria</taxon>
        <taxon>Bacillati</taxon>
        <taxon>Bacillota</taxon>
        <taxon>Clostridia</taxon>
        <taxon>Eubacteriales</taxon>
        <taxon>Thermincolaceae</taxon>
        <taxon>Thermincola</taxon>
    </lineage>
</organism>
<keyword evidence="5" id="KW-0862">Zinc</keyword>
<dbReference type="NCBIfam" id="NF004889">
    <property type="entry name" value="PRK06252.1"/>
    <property type="match status" value="1"/>
</dbReference>
<evidence type="ECO:0000256" key="6">
    <source>
        <dbReference type="ARBA" id="ARBA00022994"/>
    </source>
</evidence>
<accession>A0A0L6W2K2</accession>
<dbReference type="GO" id="GO:0046872">
    <property type="term" value="F:metal ion binding"/>
    <property type="evidence" value="ECO:0007669"/>
    <property type="project" value="UniProtKB-KW"/>
</dbReference>
<dbReference type="PATRIC" id="fig|281456.6.peg.2212"/>
<name>A0A0L6W2K2_9FIRM</name>
<reference evidence="9" key="1">
    <citation type="submission" date="2015-07" db="EMBL/GenBank/DDBJ databases">
        <title>Complete Genome of Thermincola ferriacetica strain Z-0001T.</title>
        <authorList>
            <person name="Lusk B."/>
            <person name="Badalamenti J.P."/>
            <person name="Parameswaran P."/>
            <person name="Bond D.R."/>
            <person name="Torres C.I."/>
        </authorList>
    </citation>
    <scope>NUCLEOTIDE SEQUENCE [LARGE SCALE GENOMIC DNA]</scope>
    <source>
        <strain evidence="9">Z-0001</strain>
    </source>
</reference>
<comment type="caution">
    <text evidence="8">The sequence shown here is derived from an EMBL/GenBank/DDBJ whole genome shotgun (WGS) entry which is preliminary data.</text>
</comment>
<dbReference type="PANTHER" id="PTHR47099:SF1">
    <property type="entry name" value="METHYLCOBAMIDE:COM METHYLTRANSFERASE MTBA"/>
    <property type="match status" value="1"/>
</dbReference>
<keyword evidence="2 8" id="KW-0489">Methyltransferase</keyword>
<feature type="domain" description="Uroporphyrinogen decarboxylase (URO-D)" evidence="7">
    <location>
        <begin position="4"/>
        <end position="336"/>
    </location>
</feature>
<evidence type="ECO:0000259" key="7">
    <source>
        <dbReference type="Pfam" id="PF01208"/>
    </source>
</evidence>
<gene>
    <name evidence="8" type="ORF">Tfer_2106</name>
</gene>
<proteinExistence type="predicted"/>
<dbReference type="InterPro" id="IPR052024">
    <property type="entry name" value="Methanogen_methyltrans"/>
</dbReference>
<dbReference type="GO" id="GO:0006779">
    <property type="term" value="P:porphyrin-containing compound biosynthetic process"/>
    <property type="evidence" value="ECO:0007669"/>
    <property type="project" value="InterPro"/>
</dbReference>
<dbReference type="EMBL" id="LGTE01000014">
    <property type="protein sequence ID" value="KNZ69309.1"/>
    <property type="molecule type" value="Genomic_DNA"/>
</dbReference>
<evidence type="ECO:0000256" key="2">
    <source>
        <dbReference type="ARBA" id="ARBA00022603"/>
    </source>
</evidence>
<dbReference type="InterPro" id="IPR038071">
    <property type="entry name" value="UROD/MetE-like_sf"/>
</dbReference>
<evidence type="ECO:0000313" key="9">
    <source>
        <dbReference type="Proteomes" id="UP000037175"/>
    </source>
</evidence>
<sequence>MEMTSRERFMAALNGQPADRLPVISVCQHATYDQMEQLNSYWPDAMYNAELMARLAGGAYNILGFDAVRVPFCQTHEAEALGAVLKEGGREGLPSVKTHPYNIGDPVDFPEDFLSRGRIPHLLEAIRLLKSQLGDKVIVMGGIIGPFSIAGQILDITQMLKIAYRKPQELVSYIEIGEKAGTMLAQAMIDAGADVIAIEDMMCSLDMITPKIYRELAAPYQKKQIEALRVPTILHICGKLDNIIIDIARTGCSAISVEPVVDVPAALAKFRAEGITTPLIGAIDPVNTLYHGNVEKCREETRACMAKGFSMISPGCAVPPATRIEVLKAIVETVQEAKN</sequence>
<dbReference type="NCBIfam" id="TIGR01463">
    <property type="entry name" value="mtaA_cmuA"/>
    <property type="match status" value="1"/>
</dbReference>